<dbReference type="EMBL" id="BGPR01044746">
    <property type="protein sequence ID" value="GBO21574.1"/>
    <property type="molecule type" value="Genomic_DNA"/>
</dbReference>
<reference evidence="1 2" key="1">
    <citation type="journal article" date="2019" name="Sci. Rep.">
        <title>Orb-weaving spider Araneus ventricosus genome elucidates the spidroin gene catalogue.</title>
        <authorList>
            <person name="Kono N."/>
            <person name="Nakamura H."/>
            <person name="Ohtoshi R."/>
            <person name="Moran D.A.P."/>
            <person name="Shinohara A."/>
            <person name="Yoshida Y."/>
            <person name="Fujiwara M."/>
            <person name="Mori M."/>
            <person name="Tomita M."/>
            <person name="Arakawa K."/>
        </authorList>
    </citation>
    <scope>NUCLEOTIDE SEQUENCE [LARGE SCALE GENOMIC DNA]</scope>
</reference>
<comment type="caution">
    <text evidence="1">The sequence shown here is derived from an EMBL/GenBank/DDBJ whole genome shotgun (WGS) entry which is preliminary data.</text>
</comment>
<gene>
    <name evidence="1" type="ORF">AVEN_196486_1</name>
</gene>
<evidence type="ECO:0000313" key="2">
    <source>
        <dbReference type="Proteomes" id="UP000499080"/>
    </source>
</evidence>
<keyword evidence="2" id="KW-1185">Reference proteome</keyword>
<evidence type="ECO:0000313" key="1">
    <source>
        <dbReference type="EMBL" id="GBO21574.1"/>
    </source>
</evidence>
<protein>
    <submittedName>
        <fullName evidence="1">Uncharacterized protein</fullName>
    </submittedName>
</protein>
<name>A0A4Y2VB16_ARAVE</name>
<proteinExistence type="predicted"/>
<dbReference type="AlphaFoldDB" id="A0A4Y2VB16"/>
<dbReference type="Proteomes" id="UP000499080">
    <property type="component" value="Unassembled WGS sequence"/>
</dbReference>
<sequence>MYHYRGLGPLRGPWAPKITCLLFTVLTSRPNFPRNFKNLKISSLSEQFTVNYLIQRSEFSAQQQLLFSGNSSCRALATIPQYPDRLSTTHPLPPTTAGDHPIPRTEIIQYHQRTINGD</sequence>
<organism evidence="1 2">
    <name type="scientific">Araneus ventricosus</name>
    <name type="common">Orbweaver spider</name>
    <name type="synonym">Epeira ventricosa</name>
    <dbReference type="NCBI Taxonomy" id="182803"/>
    <lineage>
        <taxon>Eukaryota</taxon>
        <taxon>Metazoa</taxon>
        <taxon>Ecdysozoa</taxon>
        <taxon>Arthropoda</taxon>
        <taxon>Chelicerata</taxon>
        <taxon>Arachnida</taxon>
        <taxon>Araneae</taxon>
        <taxon>Araneomorphae</taxon>
        <taxon>Entelegynae</taxon>
        <taxon>Araneoidea</taxon>
        <taxon>Araneidae</taxon>
        <taxon>Araneus</taxon>
    </lineage>
</organism>
<accession>A0A4Y2VB16</accession>